<accession>A0A7W7YQ31</accession>
<dbReference type="GO" id="GO:0004497">
    <property type="term" value="F:monooxygenase activity"/>
    <property type="evidence" value="ECO:0007669"/>
    <property type="project" value="UniProtKB-KW"/>
</dbReference>
<keyword evidence="1" id="KW-0560">Oxidoreductase</keyword>
<gene>
    <name evidence="3" type="ORF">HNQ64_004426</name>
</gene>
<evidence type="ECO:0000313" key="4">
    <source>
        <dbReference type="Proteomes" id="UP000534294"/>
    </source>
</evidence>
<evidence type="ECO:0000313" key="3">
    <source>
        <dbReference type="EMBL" id="MBB5040147.1"/>
    </source>
</evidence>
<sequence length="532" mass="60233">MNNANDKPAGDSSTYDVIVIGGALSGAATATLLLRHNPGIRLLIIEKSAKLTRRVGEATVEISAYFMGRVLGLTHYLNENHLVKQGLRFWFENEEVTNVSEASELGAKYLSRIPSYQLDRSTFDEEVLRRACLAGAELIRPATVSNVQLNEGGLQTLEMKHEGQSRTLSTRWLVDASGLAAVLARKNGWWKSNAEHPTAAVWSRWKGVKDWDSRELALKYPEWSRAVYGIRNTATNHIIGDGWWSWWIPLKGGDVSVGIVFDQRLVEFPSEGGKIGDRLKAFLIKHPVGREMLVDAEYQDEDMHLRRNLAYYSTTFAGDGFVLVGDAAAFMDPFYSPGMDWISFTTSSAANLITEQRQGKPMVERLMKYNRDFSVSHRRWFESLYKDKYEYMGEFDLMSLAFRLDLGLYYWGVVEVPFNHGEEALFAPPFSPPSGRLFSALMSTYNRRFAKIARRRRRVGELGKTNRSRRCLIPGFMLRRSNMLKLFPMLESWAWLEITEGWKSWFDETCAAENPGAKVSAAESVEGVPAVS</sequence>
<dbReference type="SUPFAM" id="SSF51905">
    <property type="entry name" value="FAD/NAD(P)-binding domain"/>
    <property type="match status" value="1"/>
</dbReference>
<organism evidence="3 4">
    <name type="scientific">Prosthecobacter dejongeii</name>
    <dbReference type="NCBI Taxonomy" id="48465"/>
    <lineage>
        <taxon>Bacteria</taxon>
        <taxon>Pseudomonadati</taxon>
        <taxon>Verrucomicrobiota</taxon>
        <taxon>Verrucomicrobiia</taxon>
        <taxon>Verrucomicrobiales</taxon>
        <taxon>Verrucomicrobiaceae</taxon>
        <taxon>Prosthecobacter</taxon>
    </lineage>
</organism>
<proteinExistence type="predicted"/>
<keyword evidence="2" id="KW-0503">Monooxygenase</keyword>
<dbReference type="Gene3D" id="3.50.50.60">
    <property type="entry name" value="FAD/NAD(P)-binding domain"/>
    <property type="match status" value="1"/>
</dbReference>
<dbReference type="InterPro" id="IPR036188">
    <property type="entry name" value="FAD/NAD-bd_sf"/>
</dbReference>
<dbReference type="PANTHER" id="PTHR43747">
    <property type="entry name" value="FAD-BINDING PROTEIN"/>
    <property type="match status" value="1"/>
</dbReference>
<evidence type="ECO:0000256" key="1">
    <source>
        <dbReference type="ARBA" id="ARBA00023002"/>
    </source>
</evidence>
<dbReference type="RefSeq" id="WP_184212638.1">
    <property type="nucleotide sequence ID" value="NZ_JACHIF010000011.1"/>
</dbReference>
<dbReference type="InterPro" id="IPR050816">
    <property type="entry name" value="Flavin-dep_Halogenase_NPB"/>
</dbReference>
<reference evidence="3 4" key="1">
    <citation type="submission" date="2020-08" db="EMBL/GenBank/DDBJ databases">
        <title>Genomic Encyclopedia of Type Strains, Phase IV (KMG-IV): sequencing the most valuable type-strain genomes for metagenomic binning, comparative biology and taxonomic classification.</title>
        <authorList>
            <person name="Goeker M."/>
        </authorList>
    </citation>
    <scope>NUCLEOTIDE SEQUENCE [LARGE SCALE GENOMIC DNA]</scope>
    <source>
        <strain evidence="3 4">DSM 12251</strain>
    </source>
</reference>
<dbReference type="Proteomes" id="UP000534294">
    <property type="component" value="Unassembled WGS sequence"/>
</dbReference>
<dbReference type="InterPro" id="IPR006905">
    <property type="entry name" value="Flavin_halogenase"/>
</dbReference>
<dbReference type="PANTHER" id="PTHR43747:SF5">
    <property type="entry name" value="FAD-BINDING DOMAIN-CONTAINING PROTEIN"/>
    <property type="match status" value="1"/>
</dbReference>
<name>A0A7W7YQ31_9BACT</name>
<protein>
    <submittedName>
        <fullName evidence="3">Flavin-dependent dehydrogenase</fullName>
    </submittedName>
</protein>
<dbReference type="AlphaFoldDB" id="A0A7W7YQ31"/>
<dbReference type="Pfam" id="PF04820">
    <property type="entry name" value="Trp_halogenase"/>
    <property type="match status" value="1"/>
</dbReference>
<dbReference type="EMBL" id="JACHIF010000011">
    <property type="protein sequence ID" value="MBB5040147.1"/>
    <property type="molecule type" value="Genomic_DNA"/>
</dbReference>
<keyword evidence="4" id="KW-1185">Reference proteome</keyword>
<comment type="caution">
    <text evidence="3">The sequence shown here is derived from an EMBL/GenBank/DDBJ whole genome shotgun (WGS) entry which is preliminary data.</text>
</comment>
<evidence type="ECO:0000256" key="2">
    <source>
        <dbReference type="ARBA" id="ARBA00023033"/>
    </source>
</evidence>